<gene>
    <name evidence="3" type="ORF">BTW10_16130</name>
</gene>
<accession>A0A1Q8T8Y1</accession>
<dbReference type="GO" id="GO:0003677">
    <property type="term" value="F:DNA binding"/>
    <property type="evidence" value="ECO:0007669"/>
    <property type="project" value="UniProtKB-KW"/>
</dbReference>
<organism evidence="3 4">
    <name type="scientific">Chromohalobacter japonicus</name>
    <dbReference type="NCBI Taxonomy" id="223900"/>
    <lineage>
        <taxon>Bacteria</taxon>
        <taxon>Pseudomonadati</taxon>
        <taxon>Pseudomonadota</taxon>
        <taxon>Gammaproteobacteria</taxon>
        <taxon>Oceanospirillales</taxon>
        <taxon>Halomonadaceae</taxon>
        <taxon>Chromohalobacter</taxon>
    </lineage>
</organism>
<reference evidence="3 4" key="1">
    <citation type="submission" date="2016-12" db="EMBL/GenBank/DDBJ databases">
        <title>Draft genome sequences of strains Salinicola socius SMB35, Salinicola sp. MH3R3-1 and Chromohalobacter sp. SMB17 from the Verkhnekamsk potash mining region of Russia.</title>
        <authorList>
            <person name="Mavrodi D.V."/>
            <person name="Olsson B.E."/>
            <person name="Korsakova E.S."/>
            <person name="Pyankova A."/>
            <person name="Mavrodi O.V."/>
            <person name="Plotnikova E.G."/>
        </authorList>
    </citation>
    <scope>NUCLEOTIDE SEQUENCE [LARGE SCALE GENOMIC DNA]</scope>
    <source>
        <strain evidence="3 4">SMB17</strain>
    </source>
</reference>
<evidence type="ECO:0000313" key="4">
    <source>
        <dbReference type="Proteomes" id="UP000186806"/>
    </source>
</evidence>
<dbReference type="Proteomes" id="UP000186806">
    <property type="component" value="Unassembled WGS sequence"/>
</dbReference>
<keyword evidence="4" id="KW-1185">Reference proteome</keyword>
<dbReference type="AlphaFoldDB" id="A0A1Q8T8Y1"/>
<keyword evidence="1" id="KW-0238">DNA-binding</keyword>
<dbReference type="Gene3D" id="1.10.443.10">
    <property type="entry name" value="Intergrase catalytic core"/>
    <property type="match status" value="1"/>
</dbReference>
<dbReference type="EMBL" id="MSDQ01000042">
    <property type="protein sequence ID" value="OLO10127.1"/>
    <property type="molecule type" value="Genomic_DNA"/>
</dbReference>
<proteinExistence type="predicted"/>
<dbReference type="InterPro" id="IPR011010">
    <property type="entry name" value="DNA_brk_join_enz"/>
</dbReference>
<dbReference type="RefSeq" id="WP_075370287.1">
    <property type="nucleotide sequence ID" value="NZ_MSDQ01000042.1"/>
</dbReference>
<dbReference type="InterPro" id="IPR010998">
    <property type="entry name" value="Integrase_recombinase_N"/>
</dbReference>
<evidence type="ECO:0008006" key="5">
    <source>
        <dbReference type="Google" id="ProtNLM"/>
    </source>
</evidence>
<dbReference type="GO" id="GO:0015074">
    <property type="term" value="P:DNA integration"/>
    <property type="evidence" value="ECO:0007669"/>
    <property type="project" value="InterPro"/>
</dbReference>
<dbReference type="GO" id="GO:0006310">
    <property type="term" value="P:DNA recombination"/>
    <property type="evidence" value="ECO:0007669"/>
    <property type="project" value="UniProtKB-KW"/>
</dbReference>
<dbReference type="Gene3D" id="1.10.150.130">
    <property type="match status" value="1"/>
</dbReference>
<protein>
    <recommendedName>
        <fullName evidence="5">Core-binding (CB) domain-containing protein</fullName>
    </recommendedName>
</protein>
<evidence type="ECO:0000256" key="2">
    <source>
        <dbReference type="ARBA" id="ARBA00023172"/>
    </source>
</evidence>
<evidence type="ECO:0000313" key="3">
    <source>
        <dbReference type="EMBL" id="OLO10127.1"/>
    </source>
</evidence>
<name>A0A1Q8T8Y1_9GAMM</name>
<evidence type="ECO:0000256" key="1">
    <source>
        <dbReference type="ARBA" id="ARBA00023125"/>
    </source>
</evidence>
<comment type="caution">
    <text evidence="3">The sequence shown here is derived from an EMBL/GenBank/DDBJ whole genome shotgun (WGS) entry which is preliminary data.</text>
</comment>
<sequence>MDTTFGVAAMAQNQAKCRRGEARYESKARRILLPEFRFVTTRFLSTSTLSNPTNDFNPDGLPEHEFDESHEGYYPNFPVLIQGNGEPWDIGNLYLTQKLASEHKYESRTYRAIADHLLDYLRYLEDEGLDYLHFPKLNQLKVTYQYRRRLVDQVQAGEVSVSTASARINAVIQFYRSIMHWKLIDEDLFMLEPFKDVQRYINTITDYGIPRSLRVKSHNLAITTPRKQPQAEYIYDDGELRPLTMQEQELLLKSLLQSSREYQLIFYFALFTGARTQSIGTLRIKHLKGRLDGDGYLRLPIGMGTEIDTKKGKRMQLLVPGWLVNDLLIYSKSQEVSKRRIRSYYGDIEDNYMFLTLNGNPYYTSKKELLDRRDGQVSRYVGYEEGVHRTLTIQDGGTIRRADAGSECNTVIELTMGRSDIFSSARSSSR</sequence>
<keyword evidence="2" id="KW-0233">DNA recombination</keyword>
<dbReference type="SUPFAM" id="SSF56349">
    <property type="entry name" value="DNA breaking-rejoining enzymes"/>
    <property type="match status" value="1"/>
</dbReference>
<dbReference type="InterPro" id="IPR013762">
    <property type="entry name" value="Integrase-like_cat_sf"/>
</dbReference>